<name>A0ABQ9I531_9NEOP</name>
<organism evidence="2 3">
    <name type="scientific">Dryococelus australis</name>
    <dbReference type="NCBI Taxonomy" id="614101"/>
    <lineage>
        <taxon>Eukaryota</taxon>
        <taxon>Metazoa</taxon>
        <taxon>Ecdysozoa</taxon>
        <taxon>Arthropoda</taxon>
        <taxon>Hexapoda</taxon>
        <taxon>Insecta</taxon>
        <taxon>Pterygota</taxon>
        <taxon>Neoptera</taxon>
        <taxon>Polyneoptera</taxon>
        <taxon>Phasmatodea</taxon>
        <taxon>Verophasmatodea</taxon>
        <taxon>Anareolatae</taxon>
        <taxon>Phasmatidae</taxon>
        <taxon>Eurycanthinae</taxon>
        <taxon>Dryococelus</taxon>
    </lineage>
</organism>
<sequence length="568" mass="63569">MTGHETRPSQDARLKETRRNMRKPSRNDGMRLVPARTPDSSLPGRQVKGDQKEYEKTKQECQGMRLVPARTPEMLFFPFPDAGDESKPVFVARAMSSTLDSSLRGRVADLQSEGRGSAPRRLRRGRCSARLSHWEFVNKSVSLELRQRQKWHNNRVSSRELRVRVRAVSGGFVGLISPGSFPELPRLLPAPGRRRKHPVNNTRLPQPFSRSPTTTSCPQDTRRKEGGGCMPLFGRRVSAGGGTSNVGAGRSPHKTLISELDIKIIIHYKKTGAAVTEWLACLPPTKAWSPNFRKWESCRTMPFAGGFSRGSPVSPALSFRRCSILTSITLIGSQDHDVKNRPNLFPHIIKKNCFKSNNVMGTNKYAGRPKPIPGFVVKPLDYIVMALFCPVAPSRFETRSEIDTENWCTIRVQSWTGDRDEVPFEPPKWAVRNLDPRSTAIRSTACRSHSGGGPRCERASASGTWVAQLKMAPRVCWGRPNDQGRETGGNPRGAETCEVGEQPHCWILRAVDCRCVRNGMEQHRNLEAMASSLHTWASGFASTTGSSWMSRGALLTYDRGRFWKRRRG</sequence>
<feature type="compositionally biased region" description="Polar residues" evidence="1">
    <location>
        <begin position="199"/>
        <end position="219"/>
    </location>
</feature>
<dbReference type="EMBL" id="JARBHB010000002">
    <property type="protein sequence ID" value="KAJ8891749.1"/>
    <property type="molecule type" value="Genomic_DNA"/>
</dbReference>
<keyword evidence="3" id="KW-1185">Reference proteome</keyword>
<evidence type="ECO:0000256" key="1">
    <source>
        <dbReference type="SAM" id="MobiDB-lite"/>
    </source>
</evidence>
<feature type="compositionally biased region" description="Basic and acidic residues" evidence="1">
    <location>
        <begin position="47"/>
        <end position="58"/>
    </location>
</feature>
<reference evidence="2 3" key="1">
    <citation type="submission" date="2023-02" db="EMBL/GenBank/DDBJ databases">
        <title>LHISI_Scaffold_Assembly.</title>
        <authorList>
            <person name="Stuart O.P."/>
            <person name="Cleave R."/>
            <person name="Magrath M.J.L."/>
            <person name="Mikheyev A.S."/>
        </authorList>
    </citation>
    <scope>NUCLEOTIDE SEQUENCE [LARGE SCALE GENOMIC DNA]</scope>
    <source>
        <strain evidence="2">Daus_M_001</strain>
        <tissue evidence="2">Leg muscle</tissue>
    </source>
</reference>
<comment type="caution">
    <text evidence="2">The sequence shown here is derived from an EMBL/GenBank/DDBJ whole genome shotgun (WGS) entry which is preliminary data.</text>
</comment>
<feature type="compositionally biased region" description="Basic and acidic residues" evidence="1">
    <location>
        <begin position="1"/>
        <end position="29"/>
    </location>
</feature>
<feature type="region of interest" description="Disordered" evidence="1">
    <location>
        <begin position="189"/>
        <end position="229"/>
    </location>
</feature>
<gene>
    <name evidence="2" type="ORF">PR048_004302</name>
</gene>
<evidence type="ECO:0000313" key="3">
    <source>
        <dbReference type="Proteomes" id="UP001159363"/>
    </source>
</evidence>
<dbReference type="Proteomes" id="UP001159363">
    <property type="component" value="Chromosome 2"/>
</dbReference>
<accession>A0ABQ9I531</accession>
<proteinExistence type="predicted"/>
<protein>
    <submittedName>
        <fullName evidence="2">Uncharacterized protein</fullName>
    </submittedName>
</protein>
<feature type="region of interest" description="Disordered" evidence="1">
    <location>
        <begin position="1"/>
        <end position="58"/>
    </location>
</feature>
<evidence type="ECO:0000313" key="2">
    <source>
        <dbReference type="EMBL" id="KAJ8891749.1"/>
    </source>
</evidence>